<dbReference type="RefSeq" id="WP_140593635.1">
    <property type="nucleotide sequence ID" value="NZ_VFWZ01000003.1"/>
</dbReference>
<sequence>MKNIYFFIAFIFIISSTYSQEKDSLDIIEIPESYANRLGKPLLVKKDSLYVFRTPHVYLVNRKSYEALRNFYKAVGKKNDMTNALLENYTATLQRNIELEVELKANLDKNDSLDTAIYQKTETTLVNTQKALDHTITNLEKATNSLDLIEKSVKKQQRKSIFEKILIGIGGVGVGVLVGASL</sequence>
<dbReference type="Proteomes" id="UP000315540">
    <property type="component" value="Unassembled WGS sequence"/>
</dbReference>
<name>A0A504JI93_9FLAO</name>
<evidence type="ECO:0000313" key="2">
    <source>
        <dbReference type="Proteomes" id="UP000315540"/>
    </source>
</evidence>
<gene>
    <name evidence="1" type="ORF">FHK87_13100</name>
</gene>
<dbReference type="AlphaFoldDB" id="A0A504JI93"/>
<comment type="caution">
    <text evidence="1">The sequence shown here is derived from an EMBL/GenBank/DDBJ whole genome shotgun (WGS) entry which is preliminary data.</text>
</comment>
<protein>
    <submittedName>
        <fullName evidence="1">Uncharacterized protein</fullName>
    </submittedName>
</protein>
<dbReference type="OrthoDB" id="1162812at2"/>
<proteinExistence type="predicted"/>
<keyword evidence="2" id="KW-1185">Reference proteome</keyword>
<organism evidence="1 2">
    <name type="scientific">Aquimarina algicola</name>
    <dbReference type="NCBI Taxonomy" id="2589995"/>
    <lineage>
        <taxon>Bacteria</taxon>
        <taxon>Pseudomonadati</taxon>
        <taxon>Bacteroidota</taxon>
        <taxon>Flavobacteriia</taxon>
        <taxon>Flavobacteriales</taxon>
        <taxon>Flavobacteriaceae</taxon>
        <taxon>Aquimarina</taxon>
    </lineage>
</organism>
<dbReference type="EMBL" id="VFWZ01000003">
    <property type="protein sequence ID" value="TPN86201.1"/>
    <property type="molecule type" value="Genomic_DNA"/>
</dbReference>
<reference evidence="1 2" key="1">
    <citation type="submission" date="2019-06" db="EMBL/GenBank/DDBJ databases">
        <authorList>
            <person name="Meng X."/>
        </authorList>
    </citation>
    <scope>NUCLEOTIDE SEQUENCE [LARGE SCALE GENOMIC DNA]</scope>
    <source>
        <strain evidence="1 2">M625</strain>
    </source>
</reference>
<accession>A0A504JI93</accession>
<evidence type="ECO:0000313" key="1">
    <source>
        <dbReference type="EMBL" id="TPN86201.1"/>
    </source>
</evidence>